<dbReference type="AlphaFoldDB" id="A0A3B9IPG2"/>
<dbReference type="SUPFAM" id="SSF103481">
    <property type="entry name" value="Multidrug resistance efflux transporter EmrE"/>
    <property type="match status" value="2"/>
</dbReference>
<dbReference type="Pfam" id="PF00892">
    <property type="entry name" value="EamA"/>
    <property type="match status" value="2"/>
</dbReference>
<comment type="caution">
    <text evidence="4">The sequence shown here is derived from an EMBL/GenBank/DDBJ whole genome shotgun (WGS) entry which is preliminary data.</text>
</comment>
<feature type="transmembrane region" description="Helical" evidence="2">
    <location>
        <begin position="111"/>
        <end position="131"/>
    </location>
</feature>
<dbReference type="PANTHER" id="PTHR22911">
    <property type="entry name" value="ACYL-MALONYL CONDENSING ENZYME-RELATED"/>
    <property type="match status" value="1"/>
</dbReference>
<feature type="transmembrane region" description="Helical" evidence="2">
    <location>
        <begin position="288"/>
        <end position="314"/>
    </location>
</feature>
<feature type="transmembrane region" description="Helical" evidence="2">
    <location>
        <begin position="53"/>
        <end position="73"/>
    </location>
</feature>
<proteinExistence type="predicted"/>
<dbReference type="EMBL" id="DMAI01000324">
    <property type="protein sequence ID" value="HAE49685.1"/>
    <property type="molecule type" value="Genomic_DNA"/>
</dbReference>
<organism evidence="4 5">
    <name type="scientific">Tistrella mobilis</name>
    <dbReference type="NCBI Taxonomy" id="171437"/>
    <lineage>
        <taxon>Bacteria</taxon>
        <taxon>Pseudomonadati</taxon>
        <taxon>Pseudomonadota</taxon>
        <taxon>Alphaproteobacteria</taxon>
        <taxon>Geminicoccales</taxon>
        <taxon>Geminicoccaceae</taxon>
        <taxon>Tistrella</taxon>
    </lineage>
</organism>
<feature type="transmembrane region" description="Helical" evidence="2">
    <location>
        <begin position="262"/>
        <end position="282"/>
    </location>
</feature>
<feature type="transmembrane region" description="Helical" evidence="2">
    <location>
        <begin position="85"/>
        <end position="105"/>
    </location>
</feature>
<evidence type="ECO:0000256" key="2">
    <source>
        <dbReference type="SAM" id="Phobius"/>
    </source>
</evidence>
<feature type="transmembrane region" description="Helical" evidence="2">
    <location>
        <begin position="28"/>
        <end position="47"/>
    </location>
</feature>
<keyword evidence="2" id="KW-0472">Membrane</keyword>
<feature type="domain" description="EamA" evidence="3">
    <location>
        <begin position="174"/>
        <end position="305"/>
    </location>
</feature>
<name>A0A3B9IPG2_9PROT</name>
<dbReference type="Proteomes" id="UP000257706">
    <property type="component" value="Unassembled WGS sequence"/>
</dbReference>
<reference evidence="4 5" key="1">
    <citation type="journal article" date="2018" name="Nat. Biotechnol.">
        <title>A standardized bacterial taxonomy based on genome phylogeny substantially revises the tree of life.</title>
        <authorList>
            <person name="Parks D.H."/>
            <person name="Chuvochina M."/>
            <person name="Waite D.W."/>
            <person name="Rinke C."/>
            <person name="Skarshewski A."/>
            <person name="Chaumeil P.A."/>
            <person name="Hugenholtz P."/>
        </authorList>
    </citation>
    <scope>NUCLEOTIDE SEQUENCE [LARGE SCALE GENOMIC DNA]</scope>
    <source>
        <strain evidence="4">UBA8739</strain>
    </source>
</reference>
<evidence type="ECO:0000256" key="1">
    <source>
        <dbReference type="SAM" id="MobiDB-lite"/>
    </source>
</evidence>
<dbReference type="InterPro" id="IPR037185">
    <property type="entry name" value="EmrE-like"/>
</dbReference>
<dbReference type="GO" id="GO:0016020">
    <property type="term" value="C:membrane"/>
    <property type="evidence" value="ECO:0007669"/>
    <property type="project" value="InterPro"/>
</dbReference>
<feature type="transmembrane region" description="Helical" evidence="2">
    <location>
        <begin position="200"/>
        <end position="218"/>
    </location>
</feature>
<dbReference type="Gene3D" id="1.10.3730.20">
    <property type="match status" value="1"/>
</dbReference>
<feature type="transmembrane region" description="Helical" evidence="2">
    <location>
        <begin position="172"/>
        <end position="193"/>
    </location>
</feature>
<evidence type="ECO:0000313" key="5">
    <source>
        <dbReference type="Proteomes" id="UP000257706"/>
    </source>
</evidence>
<dbReference type="PANTHER" id="PTHR22911:SF102">
    <property type="entry name" value="MEMBRANE PROTEIN"/>
    <property type="match status" value="1"/>
</dbReference>
<evidence type="ECO:0000313" key="4">
    <source>
        <dbReference type="EMBL" id="HAE49685.1"/>
    </source>
</evidence>
<feature type="domain" description="EamA" evidence="3">
    <location>
        <begin position="34"/>
        <end position="157"/>
    </location>
</feature>
<evidence type="ECO:0000259" key="3">
    <source>
        <dbReference type="Pfam" id="PF00892"/>
    </source>
</evidence>
<keyword evidence="2" id="KW-1133">Transmembrane helix</keyword>
<feature type="transmembrane region" description="Helical" evidence="2">
    <location>
        <begin position="230"/>
        <end position="250"/>
    </location>
</feature>
<gene>
    <name evidence="4" type="ORF">DCK97_19905</name>
</gene>
<accession>A0A3B9IPG2</accession>
<keyword evidence="2" id="KW-0812">Transmembrane</keyword>
<feature type="region of interest" description="Disordered" evidence="1">
    <location>
        <begin position="1"/>
        <end position="23"/>
    </location>
</feature>
<dbReference type="InterPro" id="IPR000620">
    <property type="entry name" value="EamA_dom"/>
</dbReference>
<protein>
    <submittedName>
        <fullName evidence="4">EamA family transporter</fullName>
    </submittedName>
</protein>
<sequence length="324" mass="35031">MSRGPRPHHGPTETGMDHPTPQDVRRGGIGYATTMILSGTIGLVVVAADQPSINVVFFRCVIASAILGAFCLATRRFTPDFFTRGPLIATFVAGTALVANWVLLFESYRHVPIGIATVVFHLKPFILLLYGQLLLGDRITWPKLFWMTTGFLGFLAIARLDRIDGGLAGDGYLLGIGLALGAALLQPISTVAILKSLKPFSPYVIALGQFVLGILFLAPLLETGDLPVTAVQWGCLAILGIVHTVVMYSLMYMSLPRIRTALIAILQFLYPVTALVVDYVVFDTVLDLHQALGVAAIMLAILGTSLNWTPAALFRRAAHHQKKA</sequence>